<name>A0A2K8SQL8_9NOSO</name>
<keyword evidence="5 7" id="KW-1133">Transmembrane helix</keyword>
<dbReference type="InterPro" id="IPR050833">
    <property type="entry name" value="Poly_Biosynth_Transport"/>
</dbReference>
<dbReference type="CDD" id="cd13127">
    <property type="entry name" value="MATE_tuaB_like"/>
    <property type="match status" value="1"/>
</dbReference>
<feature type="transmembrane region" description="Helical" evidence="7">
    <location>
        <begin position="391"/>
        <end position="410"/>
    </location>
</feature>
<reference evidence="8 9" key="1">
    <citation type="submission" date="2017-11" db="EMBL/GenBank/DDBJ databases">
        <title>Complete genome of a free-living desiccation-tolerant cyanobacterium and its photosynthetic adaptation to extreme terrestrial habitat.</title>
        <authorList>
            <person name="Shang J."/>
        </authorList>
    </citation>
    <scope>NUCLEOTIDE SEQUENCE [LARGE SCALE GENOMIC DNA]</scope>
    <source>
        <strain evidence="8 9">CCNUN1</strain>
    </source>
</reference>
<dbReference type="KEGG" id="nfl:COO91_03708"/>
<keyword evidence="4 7" id="KW-0812">Transmembrane</keyword>
<dbReference type="Proteomes" id="UP000232003">
    <property type="component" value="Chromosome"/>
</dbReference>
<protein>
    <submittedName>
        <fullName evidence="8">Membrane protein involved in the export of O-antigen and teichoic acid</fullName>
    </submittedName>
</protein>
<dbReference type="RefSeq" id="WP_100899309.1">
    <property type="nucleotide sequence ID" value="NZ_CAWNNC010000001.1"/>
</dbReference>
<evidence type="ECO:0000256" key="6">
    <source>
        <dbReference type="ARBA" id="ARBA00023136"/>
    </source>
</evidence>
<dbReference type="GO" id="GO:0005886">
    <property type="term" value="C:plasma membrane"/>
    <property type="evidence" value="ECO:0007669"/>
    <property type="project" value="UniProtKB-SubCell"/>
</dbReference>
<dbReference type="Pfam" id="PF13440">
    <property type="entry name" value="Polysacc_synt_3"/>
    <property type="match status" value="1"/>
</dbReference>
<organism evidence="8 9">
    <name type="scientific">Nostoc flagelliforme CCNUN1</name>
    <dbReference type="NCBI Taxonomy" id="2038116"/>
    <lineage>
        <taxon>Bacteria</taxon>
        <taxon>Bacillati</taxon>
        <taxon>Cyanobacteriota</taxon>
        <taxon>Cyanophyceae</taxon>
        <taxon>Nostocales</taxon>
        <taxon>Nostocaceae</taxon>
        <taxon>Nostoc</taxon>
    </lineage>
</organism>
<feature type="transmembrane region" description="Helical" evidence="7">
    <location>
        <begin position="448"/>
        <end position="471"/>
    </location>
</feature>
<feature type="transmembrane region" description="Helical" evidence="7">
    <location>
        <begin position="237"/>
        <end position="258"/>
    </location>
</feature>
<evidence type="ECO:0000256" key="5">
    <source>
        <dbReference type="ARBA" id="ARBA00022989"/>
    </source>
</evidence>
<feature type="transmembrane region" description="Helical" evidence="7">
    <location>
        <begin position="290"/>
        <end position="313"/>
    </location>
</feature>
<proteinExistence type="inferred from homology"/>
<keyword evidence="9" id="KW-1185">Reference proteome</keyword>
<feature type="transmembrane region" description="Helical" evidence="7">
    <location>
        <begin position="48"/>
        <end position="65"/>
    </location>
</feature>
<dbReference type="EMBL" id="CP024785">
    <property type="protein sequence ID" value="AUB37759.1"/>
    <property type="molecule type" value="Genomic_DNA"/>
</dbReference>
<evidence type="ECO:0000256" key="4">
    <source>
        <dbReference type="ARBA" id="ARBA00022692"/>
    </source>
</evidence>
<keyword evidence="3" id="KW-1003">Cell membrane</keyword>
<dbReference type="PANTHER" id="PTHR30250">
    <property type="entry name" value="PST FAMILY PREDICTED COLANIC ACID TRANSPORTER"/>
    <property type="match status" value="1"/>
</dbReference>
<feature type="transmembrane region" description="Helical" evidence="7">
    <location>
        <begin position="86"/>
        <end position="109"/>
    </location>
</feature>
<evidence type="ECO:0000256" key="7">
    <source>
        <dbReference type="SAM" id="Phobius"/>
    </source>
</evidence>
<evidence type="ECO:0000256" key="1">
    <source>
        <dbReference type="ARBA" id="ARBA00004651"/>
    </source>
</evidence>
<dbReference type="OrthoDB" id="9770347at2"/>
<comment type="subcellular location">
    <subcellularLocation>
        <location evidence="1">Cell membrane</location>
        <topology evidence="1">Multi-pass membrane protein</topology>
    </subcellularLocation>
</comment>
<dbReference type="PANTHER" id="PTHR30250:SF10">
    <property type="entry name" value="LIPOPOLYSACCHARIDE BIOSYNTHESIS PROTEIN WZXC"/>
    <property type="match status" value="1"/>
</dbReference>
<evidence type="ECO:0000313" key="9">
    <source>
        <dbReference type="Proteomes" id="UP000232003"/>
    </source>
</evidence>
<dbReference type="AlphaFoldDB" id="A0A2K8SQL8"/>
<sequence length="483" mass="53403">MPSPQGSSNLRQQAIKGVLWSAIESWGRQVISFAVFFILARLLGPETFGLIALASIFLAFLQVFFDQGFTQAIVQRQELELEHLDTAFWANLGISVLLATLCFSGASFVANFFKEPQLAPIIRFSSIGLLITAFSSVQNAIFQRKLAFKTLATRSLLAVGIGGVVGITMAFMGFGVWSIVGQQLSNNLAGVLIIWWVSDWRPKLRFSVRHFKELLSFGVNVMGMNLFYFFSTRSDDFLIGSFLGSSALGYYTVAYRVLSILRELLTGTIAKVTLPTFSKLQHEPERLRNALYEAIQLTSLITFPAFLGTLILAPEIVEVVFGTKWLPSVPVMQILNLTGIAYAYFYFNGSVLMAVGKPSSKLAMDFMQAVINVIGFSIAAQWGIVAVASAFVIRMYLIAPIVIWVIWKEIHINVVTYLRQGVVALAGTIAMLSVIFAIKYFLSNLISSSAVLAISIVVGSIVYILSIFLIAPKLFWQIRNMAR</sequence>
<comment type="similarity">
    <text evidence="2">Belongs to the polysaccharide synthase family.</text>
</comment>
<feature type="transmembrane region" description="Helical" evidence="7">
    <location>
        <begin position="214"/>
        <end position="231"/>
    </location>
</feature>
<feature type="transmembrane region" description="Helical" evidence="7">
    <location>
        <begin position="154"/>
        <end position="178"/>
    </location>
</feature>
<dbReference type="NCBIfam" id="NF007773">
    <property type="entry name" value="PRK10459.1"/>
    <property type="match status" value="1"/>
</dbReference>
<feature type="transmembrane region" description="Helical" evidence="7">
    <location>
        <begin position="422"/>
        <end position="442"/>
    </location>
</feature>
<evidence type="ECO:0000256" key="3">
    <source>
        <dbReference type="ARBA" id="ARBA00022475"/>
    </source>
</evidence>
<keyword evidence="6 7" id="KW-0472">Membrane</keyword>
<feature type="transmembrane region" description="Helical" evidence="7">
    <location>
        <begin position="121"/>
        <end position="142"/>
    </location>
</feature>
<accession>A0A2K8SQL8</accession>
<evidence type="ECO:0000256" key="2">
    <source>
        <dbReference type="ARBA" id="ARBA00007430"/>
    </source>
</evidence>
<feature type="transmembrane region" description="Helical" evidence="7">
    <location>
        <begin position="325"/>
        <end position="345"/>
    </location>
</feature>
<gene>
    <name evidence="8" type="ORF">COO91_03708</name>
</gene>
<evidence type="ECO:0000313" key="8">
    <source>
        <dbReference type="EMBL" id="AUB37759.1"/>
    </source>
</evidence>
<feature type="transmembrane region" description="Helical" evidence="7">
    <location>
        <begin position="366"/>
        <end position="385"/>
    </location>
</feature>